<keyword evidence="3" id="KW-1185">Reference proteome</keyword>
<feature type="compositionally biased region" description="Polar residues" evidence="1">
    <location>
        <begin position="176"/>
        <end position="201"/>
    </location>
</feature>
<feature type="compositionally biased region" description="Polar residues" evidence="1">
    <location>
        <begin position="105"/>
        <end position="124"/>
    </location>
</feature>
<evidence type="ECO:0000256" key="1">
    <source>
        <dbReference type="SAM" id="MobiDB-lite"/>
    </source>
</evidence>
<comment type="caution">
    <text evidence="2">The sequence shown here is derived from an EMBL/GenBank/DDBJ whole genome shotgun (WGS) entry which is preliminary data.</text>
</comment>
<reference evidence="2" key="1">
    <citation type="journal article" date="2020" name="Fungal Divers.">
        <title>Resolving the Mortierellaceae phylogeny through synthesis of multi-gene phylogenetics and phylogenomics.</title>
        <authorList>
            <person name="Vandepol N."/>
            <person name="Liber J."/>
            <person name="Desiro A."/>
            <person name="Na H."/>
            <person name="Kennedy M."/>
            <person name="Barry K."/>
            <person name="Grigoriev I.V."/>
            <person name="Miller A.N."/>
            <person name="O'Donnell K."/>
            <person name="Stajich J.E."/>
            <person name="Bonito G."/>
        </authorList>
    </citation>
    <scope>NUCLEOTIDE SEQUENCE</scope>
    <source>
        <strain evidence="2">NRRL 2591</strain>
    </source>
</reference>
<feature type="compositionally biased region" description="Basic and acidic residues" evidence="1">
    <location>
        <begin position="146"/>
        <end position="160"/>
    </location>
</feature>
<evidence type="ECO:0000313" key="2">
    <source>
        <dbReference type="EMBL" id="KAF9546857.1"/>
    </source>
</evidence>
<feature type="compositionally biased region" description="Polar residues" evidence="1">
    <location>
        <begin position="131"/>
        <end position="145"/>
    </location>
</feature>
<evidence type="ECO:0000313" key="3">
    <source>
        <dbReference type="Proteomes" id="UP000723463"/>
    </source>
</evidence>
<accession>A0A9P6FBG1</accession>
<dbReference type="Proteomes" id="UP000723463">
    <property type="component" value="Unassembled WGS sequence"/>
</dbReference>
<protein>
    <submittedName>
        <fullName evidence="2">Uncharacterized protein</fullName>
    </submittedName>
</protein>
<feature type="compositionally biased region" description="Low complexity" evidence="1">
    <location>
        <begin position="207"/>
        <end position="233"/>
    </location>
</feature>
<dbReference type="AlphaFoldDB" id="A0A9P6FBG1"/>
<name>A0A9P6FBG1_9FUNG</name>
<feature type="region of interest" description="Disordered" evidence="1">
    <location>
        <begin position="176"/>
        <end position="233"/>
    </location>
</feature>
<proteinExistence type="predicted"/>
<organism evidence="2 3">
    <name type="scientific">Mortierella hygrophila</name>
    <dbReference type="NCBI Taxonomy" id="979708"/>
    <lineage>
        <taxon>Eukaryota</taxon>
        <taxon>Fungi</taxon>
        <taxon>Fungi incertae sedis</taxon>
        <taxon>Mucoromycota</taxon>
        <taxon>Mortierellomycotina</taxon>
        <taxon>Mortierellomycetes</taxon>
        <taxon>Mortierellales</taxon>
        <taxon>Mortierellaceae</taxon>
        <taxon>Mortierella</taxon>
    </lineage>
</organism>
<sequence length="1174" mass="132091">MVETNHDTDTVFQAFRSETDRREVLIPAVRHPTLGELYVIWTDITDCFPRALRIQHDDEFIPFLRDDNLVRVKPFGVPCHPGVVLDVIHGETPLIVSKRRANGRPRNSSNRNHHATNITTNSMGHSAERSGLTNGDSGVINQQSRSSDRPTVKSKDESGDKIEMHLTIKAQEGFQASSDGLSSTSIPQPAASKNQAPNSKEQPPRASPGGSSPGGSSTAQTPATPVATTSTTTVTTTAVTTTEGGALAGQKAVWNAIARAYNSTLPYKRPPHSEPTDLKALVELRVRTILKDYLSWTQSCHPRFFCFLPIVPDPGPNAEAEGEPNLSEVIQSDTRFQLYYFCDCGDVPGFEGRWYGHWTIKEGEHYLNNATGESTTQAQLEDIIPLVGTSMMAYMEALKYGAYVNDELIVPPQTHPNAQRRISLAIRYFESKGVRSSEGYWRDRLAGIHSEDIKPVTSPLHEHRVEFWRIVEKNRWVRLSELIPFKTTGGDVRWVCQSHWHALTNLADVQRATDFSKNPQSTKSEYRMTQGAFITEILSMQRAREFFQLAERMTSTVVLRVSLDWDLTSGDEDELNLLIGRLSATALHLTVRRKTRCASGALVGFASGYVQLTLAAIWNPSIEIFMLLFRPPEDEPDYSSYYERHYMLSSCDSLCSDTIATLMKLKKGAPARAILQASDIDLAAASFRKLAKGFHYFSELQLTKESIQVNAMIKFKNKLGNSEPIPKDTDYNNGDLFKYFEQREWIDDVECDCSEATFSQLLLLHNLTKVVAWFSLKQDRAKFRELIRFNKKLKELTLHDTERDDPSQIFETYKALLANHPVIKLFEVRQHHIDSADSTFAWKNPKEPTKMRVAITCYAGDKVQSMLQKYAPLIDRLTIEHLKASDASVLEKSTRPKKGPLSLRWLGIHNVHLLEAAVLDDLKKVILRSDIDQVMVTGSTFKASILLDDATTLARQDGSNNSRRTVAKGGAVKKRDDFAEEKANVGVWAEFIMGIRTKLTDMSISTKDPANILAALEAQVVPGEQPDMIRLQGFTMTGVWTQSILSYPWMERLLLSTGHGATATYLEDGRRKQILTKVTLTGSQILEEDWKRILKSWDLFQMVRLHIRQKSRLSDETLLAMIEAIPMNSPSLRQYLVDDSQPISPEVSRAFEAKMKTKSENFHTTVILQSLHMA</sequence>
<dbReference type="EMBL" id="JAAAXW010000050">
    <property type="protein sequence ID" value="KAF9546857.1"/>
    <property type="molecule type" value="Genomic_DNA"/>
</dbReference>
<feature type="region of interest" description="Disordered" evidence="1">
    <location>
        <begin position="98"/>
        <end position="160"/>
    </location>
</feature>
<gene>
    <name evidence="2" type="ORF">EC957_009309</name>
</gene>